<keyword evidence="1" id="KW-0472">Membrane</keyword>
<proteinExistence type="predicted"/>
<evidence type="ECO:0000313" key="2">
    <source>
        <dbReference type="EMBL" id="GGM52583.1"/>
    </source>
</evidence>
<keyword evidence="1" id="KW-1133">Transmembrane helix</keyword>
<dbReference type="Proteomes" id="UP000656367">
    <property type="component" value="Unassembled WGS sequence"/>
</dbReference>
<dbReference type="RefSeq" id="WP_188854130.1">
    <property type="nucleotide sequence ID" value="NZ_BMON01000010.1"/>
</dbReference>
<comment type="caution">
    <text evidence="2">The sequence shown here is derived from an EMBL/GenBank/DDBJ whole genome shotgun (WGS) entry which is preliminary data.</text>
</comment>
<evidence type="ECO:0000313" key="3">
    <source>
        <dbReference type="Proteomes" id="UP000656367"/>
    </source>
</evidence>
<sequence length="76" mass="8608">MTETTIFGIDRSSVRTAGWPAAVLVGIIVLFVEPWLQNQGLGAVAIALYVLLLPVIAWSLFEDIRHWRERRRTDSD</sequence>
<protein>
    <submittedName>
        <fullName evidence="2">Uncharacterized protein</fullName>
    </submittedName>
</protein>
<dbReference type="OrthoDB" id="381667at2157"/>
<feature type="transmembrane region" description="Helical" evidence="1">
    <location>
        <begin position="42"/>
        <end position="61"/>
    </location>
</feature>
<name>A0A830FX24_HALAR</name>
<dbReference type="EMBL" id="BMON01000010">
    <property type="protein sequence ID" value="GGM52583.1"/>
    <property type="molecule type" value="Genomic_DNA"/>
</dbReference>
<reference evidence="2" key="2">
    <citation type="submission" date="2020-09" db="EMBL/GenBank/DDBJ databases">
        <authorList>
            <person name="Sun Q."/>
            <person name="Ohkuma M."/>
        </authorList>
    </citation>
    <scope>NUCLEOTIDE SEQUENCE</scope>
    <source>
        <strain evidence="2">JCM 15759</strain>
    </source>
</reference>
<feature type="transmembrane region" description="Helical" evidence="1">
    <location>
        <begin position="17"/>
        <end position="36"/>
    </location>
</feature>
<reference evidence="2" key="1">
    <citation type="journal article" date="2014" name="Int. J. Syst. Evol. Microbiol.">
        <title>Complete genome sequence of Corynebacterium casei LMG S-19264T (=DSM 44701T), isolated from a smear-ripened cheese.</title>
        <authorList>
            <consortium name="US DOE Joint Genome Institute (JGI-PGF)"/>
            <person name="Walter F."/>
            <person name="Albersmeier A."/>
            <person name="Kalinowski J."/>
            <person name="Ruckert C."/>
        </authorList>
    </citation>
    <scope>NUCLEOTIDE SEQUENCE</scope>
    <source>
        <strain evidence="2">JCM 15759</strain>
    </source>
</reference>
<dbReference type="AlphaFoldDB" id="A0A830FX24"/>
<keyword evidence="1" id="KW-0812">Transmembrane</keyword>
<accession>A0A830FX24</accession>
<gene>
    <name evidence="2" type="ORF">GCM10009006_37190</name>
</gene>
<organism evidence="2 3">
    <name type="scientific">Haloarcula argentinensis</name>
    <dbReference type="NCBI Taxonomy" id="43776"/>
    <lineage>
        <taxon>Archaea</taxon>
        <taxon>Methanobacteriati</taxon>
        <taxon>Methanobacteriota</taxon>
        <taxon>Stenosarchaea group</taxon>
        <taxon>Halobacteria</taxon>
        <taxon>Halobacteriales</taxon>
        <taxon>Haloarculaceae</taxon>
        <taxon>Haloarcula</taxon>
    </lineage>
</organism>
<evidence type="ECO:0000256" key="1">
    <source>
        <dbReference type="SAM" id="Phobius"/>
    </source>
</evidence>